<proteinExistence type="predicted"/>
<dbReference type="Proteomes" id="UP000754883">
    <property type="component" value="Unassembled WGS sequence"/>
</dbReference>
<evidence type="ECO:0000313" key="1">
    <source>
        <dbReference type="EMBL" id="CAG9972236.1"/>
    </source>
</evidence>
<name>A0A9N9XWA9_9HYPO</name>
<dbReference type="AlphaFoldDB" id="A0A9N9XWA9"/>
<evidence type="ECO:0000313" key="2">
    <source>
        <dbReference type="Proteomes" id="UP000754883"/>
    </source>
</evidence>
<dbReference type="EMBL" id="CABFNO020001240">
    <property type="protein sequence ID" value="CAG9972236.1"/>
    <property type="molecule type" value="Genomic_DNA"/>
</dbReference>
<feature type="non-terminal residue" evidence="1">
    <location>
        <position position="1"/>
    </location>
</feature>
<gene>
    <name evidence="1" type="ORF">CBYS24578_00000949</name>
</gene>
<sequence length="116" mass="12367">MATRTKKQRRRRPGGTFFALYIYTNSLGKSERRHTTPSGKYEPAKICQALAGLALPLVARLSLASPYAGRPPEYCAPPIGSSFALFSIGTHTHALLSFARSAPAAAKLFGSAGTLT</sequence>
<comment type="caution">
    <text evidence="1">The sequence shown here is derived from an EMBL/GenBank/DDBJ whole genome shotgun (WGS) entry which is preliminary data.</text>
</comment>
<protein>
    <submittedName>
        <fullName evidence="1">Uncharacterized protein</fullName>
    </submittedName>
</protein>
<accession>A0A9N9XWA9</accession>
<keyword evidence="2" id="KW-1185">Reference proteome</keyword>
<reference evidence="1" key="1">
    <citation type="submission" date="2021-10" db="EMBL/GenBank/DDBJ databases">
        <authorList>
            <person name="Piombo E."/>
        </authorList>
    </citation>
    <scope>NUCLEOTIDE SEQUENCE</scope>
</reference>
<organism evidence="1 2">
    <name type="scientific">Clonostachys byssicola</name>
    <dbReference type="NCBI Taxonomy" id="160290"/>
    <lineage>
        <taxon>Eukaryota</taxon>
        <taxon>Fungi</taxon>
        <taxon>Dikarya</taxon>
        <taxon>Ascomycota</taxon>
        <taxon>Pezizomycotina</taxon>
        <taxon>Sordariomycetes</taxon>
        <taxon>Hypocreomycetidae</taxon>
        <taxon>Hypocreales</taxon>
        <taxon>Bionectriaceae</taxon>
        <taxon>Clonostachys</taxon>
    </lineage>
</organism>